<dbReference type="SMART" id="SM00091">
    <property type="entry name" value="PAS"/>
    <property type="match status" value="1"/>
</dbReference>
<dbReference type="Pfam" id="PF00196">
    <property type="entry name" value="GerE"/>
    <property type="match status" value="1"/>
</dbReference>
<dbReference type="PROSITE" id="PS50043">
    <property type="entry name" value="HTH_LUXR_2"/>
    <property type="match status" value="1"/>
</dbReference>
<dbReference type="GO" id="GO:0006355">
    <property type="term" value="P:regulation of DNA-templated transcription"/>
    <property type="evidence" value="ECO:0007669"/>
    <property type="project" value="InterPro"/>
</dbReference>
<evidence type="ECO:0000313" key="6">
    <source>
        <dbReference type="Proteomes" id="UP001196509"/>
    </source>
</evidence>
<dbReference type="InterPro" id="IPR000014">
    <property type="entry name" value="PAS"/>
</dbReference>
<evidence type="ECO:0000256" key="1">
    <source>
        <dbReference type="ARBA" id="ARBA00023015"/>
    </source>
</evidence>
<protein>
    <submittedName>
        <fullName evidence="5">LuxR C-terminal-related transcriptional regulator</fullName>
    </submittedName>
</protein>
<dbReference type="InterPro" id="IPR000792">
    <property type="entry name" value="Tscrpt_reg_LuxR_C"/>
</dbReference>
<dbReference type="PANTHER" id="PTHR44688">
    <property type="entry name" value="DNA-BINDING TRANSCRIPTIONAL ACTIVATOR DEVR_DOSR"/>
    <property type="match status" value="1"/>
</dbReference>
<organism evidence="5 6">
    <name type="scientific">Flavimaribacter sediminis</name>
    <dbReference type="NCBI Taxonomy" id="2865987"/>
    <lineage>
        <taxon>Bacteria</taxon>
        <taxon>Pseudomonadati</taxon>
        <taxon>Pseudomonadota</taxon>
        <taxon>Alphaproteobacteria</taxon>
        <taxon>Hyphomicrobiales</taxon>
        <taxon>Rhizobiaceae</taxon>
        <taxon>Flavimaribacter</taxon>
    </lineage>
</organism>
<gene>
    <name evidence="5" type="ORF">K1W69_13060</name>
</gene>
<dbReference type="PANTHER" id="PTHR44688:SF16">
    <property type="entry name" value="DNA-BINDING TRANSCRIPTIONAL ACTIVATOR DEVR_DOSR"/>
    <property type="match status" value="1"/>
</dbReference>
<dbReference type="GO" id="GO:0003677">
    <property type="term" value="F:DNA binding"/>
    <property type="evidence" value="ECO:0007669"/>
    <property type="project" value="UniProtKB-KW"/>
</dbReference>
<dbReference type="EMBL" id="JAICBX010000002">
    <property type="protein sequence ID" value="MBW8638119.1"/>
    <property type="molecule type" value="Genomic_DNA"/>
</dbReference>
<dbReference type="RefSeq" id="WP_220228771.1">
    <property type="nucleotide sequence ID" value="NZ_JAICBX010000002.1"/>
</dbReference>
<dbReference type="InterPro" id="IPR016032">
    <property type="entry name" value="Sig_transdc_resp-reg_C-effctor"/>
</dbReference>
<sequence length="187" mass="21435">MTDALDYEMLSTAFEEAPVGIVMTRHRVIRYYNKAFAHMFGYEGDELRDRSFAILYPSLDEFVKIGNVGVQPLRDTGRYSDERIMARRDGTLFWCRVRGNSLTRNEPLAHAVWSMADLSHERPVIKMTMRERQIVMHLGEGRTSKNIARILEISPRTVEAYRARLLKKFDVSNVAELLSHVGGMPGA</sequence>
<dbReference type="PRINTS" id="PR00038">
    <property type="entry name" value="HTHLUXR"/>
</dbReference>
<dbReference type="Pfam" id="PF00989">
    <property type="entry name" value="PAS"/>
    <property type="match status" value="1"/>
</dbReference>
<keyword evidence="3" id="KW-0804">Transcription</keyword>
<dbReference type="SUPFAM" id="SSF46894">
    <property type="entry name" value="C-terminal effector domain of the bipartite response regulators"/>
    <property type="match status" value="1"/>
</dbReference>
<evidence type="ECO:0000313" key="5">
    <source>
        <dbReference type="EMBL" id="MBW8638119.1"/>
    </source>
</evidence>
<keyword evidence="2" id="KW-0238">DNA-binding</keyword>
<name>A0AAE2ZJT4_9HYPH</name>
<dbReference type="CDD" id="cd06170">
    <property type="entry name" value="LuxR_C_like"/>
    <property type="match status" value="1"/>
</dbReference>
<dbReference type="SMART" id="SM00421">
    <property type="entry name" value="HTH_LUXR"/>
    <property type="match status" value="1"/>
</dbReference>
<dbReference type="InterPro" id="IPR013767">
    <property type="entry name" value="PAS_fold"/>
</dbReference>
<proteinExistence type="predicted"/>
<evidence type="ECO:0000259" key="4">
    <source>
        <dbReference type="PROSITE" id="PS50043"/>
    </source>
</evidence>
<accession>A0AAE2ZJT4</accession>
<dbReference type="InterPro" id="IPR036388">
    <property type="entry name" value="WH-like_DNA-bd_sf"/>
</dbReference>
<reference evidence="5" key="1">
    <citation type="submission" date="2021-08" db="EMBL/GenBank/DDBJ databases">
        <title>Hoeflea bacterium WL0058 sp. nov., isolated from the sediment.</title>
        <authorList>
            <person name="Wang L."/>
            <person name="Zhang D."/>
        </authorList>
    </citation>
    <scope>NUCLEOTIDE SEQUENCE</scope>
    <source>
        <strain evidence="5">WL0058</strain>
    </source>
</reference>
<keyword evidence="6" id="KW-1185">Reference proteome</keyword>
<dbReference type="NCBIfam" id="TIGR00229">
    <property type="entry name" value="sensory_box"/>
    <property type="match status" value="1"/>
</dbReference>
<feature type="domain" description="HTH luxR-type" evidence="4">
    <location>
        <begin position="120"/>
        <end position="185"/>
    </location>
</feature>
<dbReference type="Gene3D" id="3.30.450.20">
    <property type="entry name" value="PAS domain"/>
    <property type="match status" value="1"/>
</dbReference>
<evidence type="ECO:0000256" key="2">
    <source>
        <dbReference type="ARBA" id="ARBA00023125"/>
    </source>
</evidence>
<comment type="caution">
    <text evidence="5">The sequence shown here is derived from an EMBL/GenBank/DDBJ whole genome shotgun (WGS) entry which is preliminary data.</text>
</comment>
<dbReference type="Gene3D" id="1.10.10.10">
    <property type="entry name" value="Winged helix-like DNA-binding domain superfamily/Winged helix DNA-binding domain"/>
    <property type="match status" value="1"/>
</dbReference>
<dbReference type="Proteomes" id="UP001196509">
    <property type="component" value="Unassembled WGS sequence"/>
</dbReference>
<dbReference type="AlphaFoldDB" id="A0AAE2ZJT4"/>
<dbReference type="PROSITE" id="PS00622">
    <property type="entry name" value="HTH_LUXR_1"/>
    <property type="match status" value="1"/>
</dbReference>
<dbReference type="SUPFAM" id="SSF55785">
    <property type="entry name" value="PYP-like sensor domain (PAS domain)"/>
    <property type="match status" value="1"/>
</dbReference>
<dbReference type="CDD" id="cd00130">
    <property type="entry name" value="PAS"/>
    <property type="match status" value="1"/>
</dbReference>
<evidence type="ECO:0000256" key="3">
    <source>
        <dbReference type="ARBA" id="ARBA00023163"/>
    </source>
</evidence>
<dbReference type="InterPro" id="IPR035965">
    <property type="entry name" value="PAS-like_dom_sf"/>
</dbReference>
<keyword evidence="1" id="KW-0805">Transcription regulation</keyword>